<evidence type="ECO:0000256" key="6">
    <source>
        <dbReference type="PIRSR" id="PIRSR600223-1"/>
    </source>
</evidence>
<dbReference type="InterPro" id="IPR019757">
    <property type="entry name" value="Pept_S26A_signal_pept_1_Lys-AS"/>
</dbReference>
<dbReference type="GO" id="GO:0006465">
    <property type="term" value="P:signal peptide processing"/>
    <property type="evidence" value="ECO:0007669"/>
    <property type="project" value="InterPro"/>
</dbReference>
<keyword evidence="7" id="KW-0645">Protease</keyword>
<dbReference type="PANTHER" id="PTHR43390:SF1">
    <property type="entry name" value="CHLOROPLAST PROCESSING PEPTIDASE"/>
    <property type="match status" value="1"/>
</dbReference>
<dbReference type="AlphaFoldDB" id="A0A5B9QBF5"/>
<evidence type="ECO:0000256" key="2">
    <source>
        <dbReference type="ARBA" id="ARBA00009370"/>
    </source>
</evidence>
<dbReference type="Proteomes" id="UP000323917">
    <property type="component" value="Chromosome"/>
</dbReference>
<evidence type="ECO:0000256" key="3">
    <source>
        <dbReference type="ARBA" id="ARBA00013208"/>
    </source>
</evidence>
<dbReference type="NCBIfam" id="TIGR02227">
    <property type="entry name" value="sigpep_I_bact"/>
    <property type="match status" value="1"/>
</dbReference>
<dbReference type="GO" id="GO:0004252">
    <property type="term" value="F:serine-type endopeptidase activity"/>
    <property type="evidence" value="ECO:0007669"/>
    <property type="project" value="InterPro"/>
</dbReference>
<proteinExistence type="inferred from homology"/>
<gene>
    <name evidence="10" type="primary">lepB_1</name>
    <name evidence="10" type="ORF">Pr1d_21280</name>
</gene>
<dbReference type="InterPro" id="IPR000223">
    <property type="entry name" value="Pept_S26A_signal_pept_1"/>
</dbReference>
<keyword evidence="5 7" id="KW-0378">Hydrolase</keyword>
<feature type="active site" evidence="6">
    <location>
        <position position="63"/>
    </location>
</feature>
<comment type="similarity">
    <text evidence="2 7">Belongs to the peptidase S26 family.</text>
</comment>
<comment type="catalytic activity">
    <reaction evidence="1 7">
        <text>Cleavage of hydrophobic, N-terminal signal or leader sequences from secreted and periplasmic proteins.</text>
        <dbReference type="EC" id="3.4.21.89"/>
    </reaction>
</comment>
<dbReference type="PROSITE" id="PS00760">
    <property type="entry name" value="SPASE_I_2"/>
    <property type="match status" value="1"/>
</dbReference>
<name>A0A5B9QBF5_9BACT</name>
<dbReference type="InterPro" id="IPR036286">
    <property type="entry name" value="LexA/Signal_pep-like_sf"/>
</dbReference>
<evidence type="ECO:0000259" key="9">
    <source>
        <dbReference type="Pfam" id="PF10502"/>
    </source>
</evidence>
<evidence type="ECO:0000256" key="5">
    <source>
        <dbReference type="ARBA" id="ARBA00022801"/>
    </source>
</evidence>
<evidence type="ECO:0000256" key="4">
    <source>
        <dbReference type="ARBA" id="ARBA00019232"/>
    </source>
</evidence>
<feature type="active site" evidence="6">
    <location>
        <position position="199"/>
    </location>
</feature>
<organism evidence="10 11">
    <name type="scientific">Bythopirellula goksoeyrii</name>
    <dbReference type="NCBI Taxonomy" id="1400387"/>
    <lineage>
        <taxon>Bacteria</taxon>
        <taxon>Pseudomonadati</taxon>
        <taxon>Planctomycetota</taxon>
        <taxon>Planctomycetia</taxon>
        <taxon>Pirellulales</taxon>
        <taxon>Lacipirellulaceae</taxon>
        <taxon>Bythopirellula</taxon>
    </lineage>
</organism>
<keyword evidence="11" id="KW-1185">Reference proteome</keyword>
<sequence>MAKKKTPKYRSSPPSAPAREEISSSSSSTVAFRETIESIVIAFVLAFLFRTFEAEAFVIPTGSMSPSLLGQHKDVECSECGYRFRTTASTEGEDRDARMARLRQPNVTPQERMHLEREIAGAEVIAGMCPMCRQTMLYRSDDLPLGLPPSVDSAHIVDEPSYPGDRILVNKYSFGFRDPKRWEVVVFKFPGNGEMNYIKRLVGLPGEVLQVYQGDIFIRPEEEGSEFHIERKPPHKVKAMLQPVHDTDYDPSILYDAGWPLRWSDANGGWQTEVEKDDSNIVQRHKFVSTDSPADAPVAWLRYQHLLPDDNDWTVARRYADQGKFVGTTKEQWIEGVRPQLISDFNPYNARILRAQLMNRGPLQMEPHLLGMEWVMDLGVLFDVDIHEAQGELLLDLVEAGKHFTCQIDLKTGIATLSIDGLSEFTATAQTPLSRAGNFRVQFANVDDQLMLWVDDKLILFGDGEGAATYDADKLFGGRENAIPQTSEDDPGDLSPIGIGARGASLTINHIEVLRDIYYISARASDKPVRAKWSGMGYHLDYDHPDDEAQLADGTVLPPLSYERQMFSDPDTWPRFLTRHKRTFPVEKGQYFVMGDNSPESLDCRLWKHGNDPNAVPGGAYLDARLMTGDAVCVFWPHSWGNIPGLKKLPGFPNFWDMRIVR</sequence>
<comment type="subcellular location">
    <subcellularLocation>
        <location evidence="7">Membrane</location>
        <topology evidence="7">Single-pass type II membrane protein</topology>
    </subcellularLocation>
</comment>
<dbReference type="GO" id="GO:0016020">
    <property type="term" value="C:membrane"/>
    <property type="evidence" value="ECO:0007669"/>
    <property type="project" value="UniProtKB-SubCell"/>
</dbReference>
<evidence type="ECO:0000256" key="1">
    <source>
        <dbReference type="ARBA" id="ARBA00000677"/>
    </source>
</evidence>
<accession>A0A5B9QBF5</accession>
<protein>
    <recommendedName>
        <fullName evidence="4 7">Signal peptidase I</fullName>
        <ecNumber evidence="3 7">3.4.21.89</ecNumber>
    </recommendedName>
</protein>
<dbReference type="KEGG" id="bgok:Pr1d_21280"/>
<dbReference type="PANTHER" id="PTHR43390">
    <property type="entry name" value="SIGNAL PEPTIDASE I"/>
    <property type="match status" value="1"/>
</dbReference>
<dbReference type="EMBL" id="CP042913">
    <property type="protein sequence ID" value="QEG34842.1"/>
    <property type="molecule type" value="Genomic_DNA"/>
</dbReference>
<dbReference type="CDD" id="cd06530">
    <property type="entry name" value="S26_SPase_I"/>
    <property type="match status" value="1"/>
</dbReference>
<dbReference type="EC" id="3.4.21.89" evidence="3 7"/>
<dbReference type="InterPro" id="IPR019533">
    <property type="entry name" value="Peptidase_S26"/>
</dbReference>
<feature type="domain" description="Peptidase S26" evidence="9">
    <location>
        <begin position="162"/>
        <end position="222"/>
    </location>
</feature>
<dbReference type="Gene3D" id="2.10.109.10">
    <property type="entry name" value="Umud Fragment, subunit A"/>
    <property type="match status" value="2"/>
</dbReference>
<evidence type="ECO:0000256" key="7">
    <source>
        <dbReference type="RuleBase" id="RU362042"/>
    </source>
</evidence>
<dbReference type="GO" id="GO:0009003">
    <property type="term" value="F:signal peptidase activity"/>
    <property type="evidence" value="ECO:0007669"/>
    <property type="project" value="UniProtKB-EC"/>
</dbReference>
<evidence type="ECO:0000256" key="8">
    <source>
        <dbReference type="SAM" id="MobiDB-lite"/>
    </source>
</evidence>
<evidence type="ECO:0000313" key="11">
    <source>
        <dbReference type="Proteomes" id="UP000323917"/>
    </source>
</evidence>
<feature type="domain" description="Peptidase S26" evidence="9">
    <location>
        <begin position="576"/>
        <end position="636"/>
    </location>
</feature>
<dbReference type="RefSeq" id="WP_148073432.1">
    <property type="nucleotide sequence ID" value="NZ_CP042913.1"/>
</dbReference>
<evidence type="ECO:0000313" key="10">
    <source>
        <dbReference type="EMBL" id="QEG34842.1"/>
    </source>
</evidence>
<reference evidence="10 11" key="1">
    <citation type="submission" date="2019-08" db="EMBL/GenBank/DDBJ databases">
        <title>Deep-cultivation of Planctomycetes and their phenomic and genomic characterization uncovers novel biology.</title>
        <authorList>
            <person name="Wiegand S."/>
            <person name="Jogler M."/>
            <person name="Boedeker C."/>
            <person name="Pinto D."/>
            <person name="Vollmers J."/>
            <person name="Rivas-Marin E."/>
            <person name="Kohn T."/>
            <person name="Peeters S.H."/>
            <person name="Heuer A."/>
            <person name="Rast P."/>
            <person name="Oberbeckmann S."/>
            <person name="Bunk B."/>
            <person name="Jeske O."/>
            <person name="Meyerdierks A."/>
            <person name="Storesund J.E."/>
            <person name="Kallscheuer N."/>
            <person name="Luecker S."/>
            <person name="Lage O.M."/>
            <person name="Pohl T."/>
            <person name="Merkel B.J."/>
            <person name="Hornburger P."/>
            <person name="Mueller R.-W."/>
            <person name="Bruemmer F."/>
            <person name="Labrenz M."/>
            <person name="Spormann A.M."/>
            <person name="Op den Camp H."/>
            <person name="Overmann J."/>
            <person name="Amann R."/>
            <person name="Jetten M.S.M."/>
            <person name="Mascher T."/>
            <person name="Medema M.H."/>
            <person name="Devos D.P."/>
            <person name="Kaster A.-K."/>
            <person name="Ovreas L."/>
            <person name="Rohde M."/>
            <person name="Galperin M.Y."/>
            <person name="Jogler C."/>
        </authorList>
    </citation>
    <scope>NUCLEOTIDE SEQUENCE [LARGE SCALE GENOMIC DNA]</scope>
    <source>
        <strain evidence="10 11">Pr1d</strain>
    </source>
</reference>
<feature type="region of interest" description="Disordered" evidence="8">
    <location>
        <begin position="1"/>
        <end position="27"/>
    </location>
</feature>
<dbReference type="Pfam" id="PF10502">
    <property type="entry name" value="Peptidase_S26"/>
    <property type="match status" value="2"/>
</dbReference>
<dbReference type="OrthoDB" id="9802919at2"/>
<dbReference type="SUPFAM" id="SSF51306">
    <property type="entry name" value="LexA/Signal peptidase"/>
    <property type="match status" value="2"/>
</dbReference>